<reference evidence="1 2" key="1">
    <citation type="submission" date="2018-10" db="EMBL/GenBank/DDBJ databases">
        <title>Genomic Encyclopedia of Archaeal and Bacterial Type Strains, Phase II (KMG-II): from individual species to whole genera.</title>
        <authorList>
            <person name="Goeker M."/>
        </authorList>
    </citation>
    <scope>NUCLEOTIDE SEQUENCE [LARGE SCALE GENOMIC DNA]</scope>
    <source>
        <strain evidence="1 2">DSM 14954</strain>
    </source>
</reference>
<dbReference type="AlphaFoldDB" id="A0A660LIF4"/>
<evidence type="ECO:0000313" key="2">
    <source>
        <dbReference type="Proteomes" id="UP000278962"/>
    </source>
</evidence>
<dbReference type="Gene3D" id="3.40.720.10">
    <property type="entry name" value="Alkaline Phosphatase, subunit A"/>
    <property type="match status" value="1"/>
</dbReference>
<name>A0A660LIF4_9ACTN</name>
<evidence type="ECO:0000313" key="1">
    <source>
        <dbReference type="EMBL" id="RKQ92671.1"/>
    </source>
</evidence>
<dbReference type="SUPFAM" id="SSF53649">
    <property type="entry name" value="Alkaline phosphatase-like"/>
    <property type="match status" value="1"/>
</dbReference>
<sequence length="331" mass="36179">MSLGFADLPARIDALAAEHDQLGVVLLDAFGWAFVQRHADHPLLHRLEIEPMRSQFPSTTTAHLTTLYSGLPVGEHGLYEWRCFEPLVGDVVRPLRFAFADRDEPLPIAPRALFPWPSRCAGATVLQPAAIADTPYGSAAFAGATVVGFEHLADGVAQLRSTPGVSYLYWDAIDATGHREGPSSQAFVDASLHALDALAAVDTPLLVTADHGQLDVHTTDSLDLFWPELTEHLTRPPAGSARDLFLHVDEPERVVEELQRRLEHRAEVRLAHELFTHVGPRLRERLADVCVLPAPGRMVGLTSAPSPERRFKGHHGGLTAAESETWIGIQA</sequence>
<comment type="caution">
    <text evidence="1">The sequence shown here is derived from an EMBL/GenBank/DDBJ whole genome shotgun (WGS) entry which is preliminary data.</text>
</comment>
<dbReference type="InterPro" id="IPR002591">
    <property type="entry name" value="Phosphodiest/P_Trfase"/>
</dbReference>
<organism evidence="1 2">
    <name type="scientific">Solirubrobacter pauli</name>
    <dbReference type="NCBI Taxonomy" id="166793"/>
    <lineage>
        <taxon>Bacteria</taxon>
        <taxon>Bacillati</taxon>
        <taxon>Actinomycetota</taxon>
        <taxon>Thermoleophilia</taxon>
        <taxon>Solirubrobacterales</taxon>
        <taxon>Solirubrobacteraceae</taxon>
        <taxon>Solirubrobacter</taxon>
    </lineage>
</organism>
<dbReference type="RefSeq" id="WP_121250360.1">
    <property type="nucleotide sequence ID" value="NZ_RBIL01000001.1"/>
</dbReference>
<dbReference type="OrthoDB" id="9779267at2"/>
<dbReference type="EMBL" id="RBIL01000001">
    <property type="protein sequence ID" value="RKQ92671.1"/>
    <property type="molecule type" value="Genomic_DNA"/>
</dbReference>
<dbReference type="InterPro" id="IPR017850">
    <property type="entry name" value="Alkaline_phosphatase_core_sf"/>
</dbReference>
<accession>A0A660LIF4</accession>
<dbReference type="PANTHER" id="PTHR10151:SF120">
    <property type="entry name" value="BIS(5'-ADENOSYL)-TRIPHOSPHATASE"/>
    <property type="match status" value="1"/>
</dbReference>
<gene>
    <name evidence="1" type="ORF">C8N24_2523</name>
</gene>
<dbReference type="PANTHER" id="PTHR10151">
    <property type="entry name" value="ECTONUCLEOTIDE PYROPHOSPHATASE/PHOSPHODIESTERASE"/>
    <property type="match status" value="1"/>
</dbReference>
<protein>
    <submittedName>
        <fullName evidence="1">Type I phosphodiesterase/nucleotide pyrophosphatase</fullName>
    </submittedName>
</protein>
<dbReference type="Pfam" id="PF01663">
    <property type="entry name" value="Phosphodiest"/>
    <property type="match status" value="2"/>
</dbReference>
<dbReference type="GO" id="GO:0016787">
    <property type="term" value="F:hydrolase activity"/>
    <property type="evidence" value="ECO:0007669"/>
    <property type="project" value="UniProtKB-ARBA"/>
</dbReference>
<keyword evidence="2" id="KW-1185">Reference proteome</keyword>
<proteinExistence type="predicted"/>
<dbReference type="Proteomes" id="UP000278962">
    <property type="component" value="Unassembled WGS sequence"/>
</dbReference>